<comment type="caution">
    <text evidence="1">The sequence shown here is derived from an EMBL/GenBank/DDBJ whole genome shotgun (WGS) entry which is preliminary data.</text>
</comment>
<evidence type="ECO:0000313" key="1">
    <source>
        <dbReference type="EMBL" id="KAF7812585.1"/>
    </source>
</evidence>
<keyword evidence="2" id="KW-1185">Reference proteome</keyword>
<gene>
    <name evidence="1" type="ORF">G2W53_033561</name>
</gene>
<dbReference type="AlphaFoldDB" id="A0A834W739"/>
<organism evidence="1 2">
    <name type="scientific">Senna tora</name>
    <dbReference type="NCBI Taxonomy" id="362788"/>
    <lineage>
        <taxon>Eukaryota</taxon>
        <taxon>Viridiplantae</taxon>
        <taxon>Streptophyta</taxon>
        <taxon>Embryophyta</taxon>
        <taxon>Tracheophyta</taxon>
        <taxon>Spermatophyta</taxon>
        <taxon>Magnoliopsida</taxon>
        <taxon>eudicotyledons</taxon>
        <taxon>Gunneridae</taxon>
        <taxon>Pentapetalae</taxon>
        <taxon>rosids</taxon>
        <taxon>fabids</taxon>
        <taxon>Fabales</taxon>
        <taxon>Fabaceae</taxon>
        <taxon>Caesalpinioideae</taxon>
        <taxon>Cassia clade</taxon>
        <taxon>Senna</taxon>
    </lineage>
</organism>
<dbReference type="EMBL" id="JAAIUW010000010">
    <property type="protein sequence ID" value="KAF7812585.1"/>
    <property type="molecule type" value="Genomic_DNA"/>
</dbReference>
<protein>
    <submittedName>
        <fullName evidence="1">Uncharacterized protein</fullName>
    </submittedName>
</protein>
<name>A0A834W739_9FABA</name>
<accession>A0A834W739</accession>
<sequence>MGLMIASKELKKFKFQRVVAQWIQTDHLAVYLGIPMALKLEWDS</sequence>
<reference evidence="1" key="1">
    <citation type="submission" date="2020-09" db="EMBL/GenBank/DDBJ databases">
        <title>Genome-Enabled Discovery of Anthraquinone Biosynthesis in Senna tora.</title>
        <authorList>
            <person name="Kang S.-H."/>
            <person name="Pandey R.P."/>
            <person name="Lee C.-M."/>
            <person name="Sim J.-S."/>
            <person name="Jeong J.-T."/>
            <person name="Choi B.-S."/>
            <person name="Jung M."/>
            <person name="Ginzburg D."/>
            <person name="Zhao K."/>
            <person name="Won S.Y."/>
            <person name="Oh T.-J."/>
            <person name="Yu Y."/>
            <person name="Kim N.-H."/>
            <person name="Lee O.R."/>
            <person name="Lee T.-H."/>
            <person name="Bashyal P."/>
            <person name="Kim T.-S."/>
            <person name="Lee W.-H."/>
            <person name="Kawkins C."/>
            <person name="Kim C.-K."/>
            <person name="Kim J.S."/>
            <person name="Ahn B.O."/>
            <person name="Rhee S.Y."/>
            <person name="Sohng J.K."/>
        </authorList>
    </citation>
    <scope>NUCLEOTIDE SEQUENCE</scope>
    <source>
        <tissue evidence="1">Leaf</tissue>
    </source>
</reference>
<proteinExistence type="predicted"/>
<evidence type="ECO:0000313" key="2">
    <source>
        <dbReference type="Proteomes" id="UP000634136"/>
    </source>
</evidence>
<dbReference type="Proteomes" id="UP000634136">
    <property type="component" value="Unassembled WGS sequence"/>
</dbReference>